<keyword evidence="1" id="KW-0472">Membrane</keyword>
<feature type="transmembrane region" description="Helical" evidence="1">
    <location>
        <begin position="199"/>
        <end position="229"/>
    </location>
</feature>
<comment type="caution">
    <text evidence="2">The sequence shown here is derived from an EMBL/GenBank/DDBJ whole genome shotgun (WGS) entry which is preliminary data.</text>
</comment>
<dbReference type="Proteomes" id="UP000324222">
    <property type="component" value="Unassembled WGS sequence"/>
</dbReference>
<dbReference type="AlphaFoldDB" id="A0A5B7GUI3"/>
<evidence type="ECO:0000313" key="2">
    <source>
        <dbReference type="EMBL" id="MPC61085.1"/>
    </source>
</evidence>
<proteinExistence type="predicted"/>
<evidence type="ECO:0000313" key="3">
    <source>
        <dbReference type="Proteomes" id="UP000324222"/>
    </source>
</evidence>
<gene>
    <name evidence="2" type="ORF">E2C01_055148</name>
</gene>
<protein>
    <submittedName>
        <fullName evidence="2">Uncharacterized protein</fullName>
    </submittedName>
</protein>
<sequence length="233" mass="26455">MTCFEEGSYFHITTQPSTSFSIPSPVMTWAVKVQSLIFSFSYQLFSHLMSFLPHLIPSRFISISLASSQPPLASSHLLSPHRISFYSTISSYLCTLSRLTSSQSLSPHLKPSRLILTPLASPYLLFPHTSSRLSPQTTSYEIREPFATPHQGANIMAWLIIFVETAHYHHHRRRHQQYLPTTDFIHRYTMFCSPANTVYAFPLLLLYMGRLLVVYLVGFVAVLGMLLLAGTVR</sequence>
<dbReference type="EMBL" id="VSRR010018202">
    <property type="protein sequence ID" value="MPC61085.1"/>
    <property type="molecule type" value="Genomic_DNA"/>
</dbReference>
<name>A0A5B7GUI3_PORTR</name>
<organism evidence="2 3">
    <name type="scientific">Portunus trituberculatus</name>
    <name type="common">Swimming crab</name>
    <name type="synonym">Neptunus trituberculatus</name>
    <dbReference type="NCBI Taxonomy" id="210409"/>
    <lineage>
        <taxon>Eukaryota</taxon>
        <taxon>Metazoa</taxon>
        <taxon>Ecdysozoa</taxon>
        <taxon>Arthropoda</taxon>
        <taxon>Crustacea</taxon>
        <taxon>Multicrustacea</taxon>
        <taxon>Malacostraca</taxon>
        <taxon>Eumalacostraca</taxon>
        <taxon>Eucarida</taxon>
        <taxon>Decapoda</taxon>
        <taxon>Pleocyemata</taxon>
        <taxon>Brachyura</taxon>
        <taxon>Eubrachyura</taxon>
        <taxon>Portunoidea</taxon>
        <taxon>Portunidae</taxon>
        <taxon>Portuninae</taxon>
        <taxon>Portunus</taxon>
    </lineage>
</organism>
<keyword evidence="1" id="KW-0812">Transmembrane</keyword>
<reference evidence="2 3" key="1">
    <citation type="submission" date="2019-05" db="EMBL/GenBank/DDBJ databases">
        <title>Another draft genome of Portunus trituberculatus and its Hox gene families provides insights of decapod evolution.</title>
        <authorList>
            <person name="Jeong J.-H."/>
            <person name="Song I."/>
            <person name="Kim S."/>
            <person name="Choi T."/>
            <person name="Kim D."/>
            <person name="Ryu S."/>
            <person name="Kim W."/>
        </authorList>
    </citation>
    <scope>NUCLEOTIDE SEQUENCE [LARGE SCALE GENOMIC DNA]</scope>
    <source>
        <tissue evidence="2">Muscle</tissue>
    </source>
</reference>
<evidence type="ECO:0000256" key="1">
    <source>
        <dbReference type="SAM" id="Phobius"/>
    </source>
</evidence>
<keyword evidence="3" id="KW-1185">Reference proteome</keyword>
<keyword evidence="1" id="KW-1133">Transmembrane helix</keyword>
<accession>A0A5B7GUI3</accession>